<proteinExistence type="predicted"/>
<name>A5Z9A6_9FIRM</name>
<dbReference type="HOGENOM" id="CLU_435995_0_0_9"/>
<dbReference type="Proteomes" id="UP000006000">
    <property type="component" value="Unassembled WGS sequence"/>
</dbReference>
<dbReference type="EMBL" id="AAVL02000037">
    <property type="protein sequence ID" value="EDM50350.1"/>
    <property type="molecule type" value="Genomic_DNA"/>
</dbReference>
<accession>A5Z9A6</accession>
<organism evidence="1 2">
    <name type="scientific">Eubacterium ventriosum ATCC 27560</name>
    <dbReference type="NCBI Taxonomy" id="411463"/>
    <lineage>
        <taxon>Bacteria</taxon>
        <taxon>Bacillati</taxon>
        <taxon>Bacillota</taxon>
        <taxon>Clostridia</taxon>
        <taxon>Eubacteriales</taxon>
        <taxon>Eubacteriaceae</taxon>
        <taxon>Eubacterium</taxon>
    </lineage>
</organism>
<sequence length="627" mass="71581">MVNTIMSTMKKINKEKGEHMRKTILIMTLLLAVSLTGCGTTQNKNSETTVAKSMTENDYNKAVEKLTDKSAYQTIVEDFDSDNNKEAFVLTREGKDNEAVEDKFELWFSNGDKTEKIVSDFIADNNTSITLFESGKDKYVLFNKAQTTQNDEMEAKIYGVSSEKPAELFSQGRMNILVEKGELYTYDYTYFVLEPESKDWMSQSEQKYHLKWDNENKKCNEYKAKVMSEKEFNKISNSKDVKKNIEEALKKEYSDGIKNVKYTYLTREDNTLDINMVVTDSEGTKYKNYVTVLYEDGKIGTDVELKEGNKKASVISGSSINLKTTKEVKEKLSIPNPEEITEDVNVIIHKCEYKEGQKTLYCTENEPTYDLKFLGFKNKVYITNFALGNITGENESLALVIKEKGEESDNYAYLAILDYNNKKSYVTKTDILAGQGRDEQLNLCDVTGDGKDELILSSEPNTTIDWNLYGFEDGALKQIYSNVEKQDLESEGFKTELLDDYKVKVTGNNFSQTISLLDLGVKKDDLEYKNPKDLDKSDNQNARVYKNGKLLKKYKNQSNVVEIKALMAKDWDKGFADYDYFKNIDMDKGICTPLRIDLGDAEIGTLNIYLKYDKADDGLMISRVEVS</sequence>
<gene>
    <name evidence="1" type="ORF">EUBVEN_02301</name>
</gene>
<dbReference type="RefSeq" id="WP_005363655.1">
    <property type="nucleotide sequence ID" value="NZ_DS264286.1"/>
</dbReference>
<dbReference type="OrthoDB" id="9762883at2"/>
<comment type="caution">
    <text evidence="1">The sequence shown here is derived from an EMBL/GenBank/DDBJ whole genome shotgun (WGS) entry which is preliminary data.</text>
</comment>
<evidence type="ECO:0000313" key="1">
    <source>
        <dbReference type="EMBL" id="EDM50350.1"/>
    </source>
</evidence>
<dbReference type="STRING" id="411463.EUBVEN_02301"/>
<reference evidence="1 2" key="2">
    <citation type="submission" date="2007-04" db="EMBL/GenBank/DDBJ databases">
        <title>Draft genome sequence of Eubacterium ventriosum (ATCC 27560).</title>
        <authorList>
            <person name="Sudarsanam P."/>
            <person name="Ley R."/>
            <person name="Guruge J."/>
            <person name="Turnbaugh P.J."/>
            <person name="Mahowald M."/>
            <person name="Liep D."/>
            <person name="Gordon J."/>
        </authorList>
    </citation>
    <scope>NUCLEOTIDE SEQUENCE [LARGE SCALE GENOMIC DNA]</scope>
    <source>
        <strain evidence="1 2">ATCC 27560</strain>
    </source>
</reference>
<reference evidence="1 2" key="1">
    <citation type="submission" date="2007-03" db="EMBL/GenBank/DDBJ databases">
        <authorList>
            <person name="Fulton L."/>
            <person name="Clifton S."/>
            <person name="Fulton B."/>
            <person name="Xu J."/>
            <person name="Minx P."/>
            <person name="Pepin K.H."/>
            <person name="Johnson M."/>
            <person name="Thiruvilangam P."/>
            <person name="Bhonagiri V."/>
            <person name="Nash W.E."/>
            <person name="Mardis E.R."/>
            <person name="Wilson R.K."/>
        </authorList>
    </citation>
    <scope>NUCLEOTIDE SEQUENCE [LARGE SCALE GENOMIC DNA]</scope>
    <source>
        <strain evidence="1 2">ATCC 27560</strain>
    </source>
</reference>
<evidence type="ECO:0000313" key="2">
    <source>
        <dbReference type="Proteomes" id="UP000006000"/>
    </source>
</evidence>
<protein>
    <submittedName>
        <fullName evidence="1">Uncharacterized protein</fullName>
    </submittedName>
</protein>
<dbReference type="AlphaFoldDB" id="A5Z9A6"/>